<dbReference type="PROSITE" id="PS51186">
    <property type="entry name" value="GNAT"/>
    <property type="match status" value="1"/>
</dbReference>
<dbReference type="EMBL" id="LGKO01000006">
    <property type="protein sequence ID" value="KPL82014.1"/>
    <property type="molecule type" value="Genomic_DNA"/>
</dbReference>
<gene>
    <name evidence="2" type="ORF">SE15_12835</name>
</gene>
<dbReference type="InterPro" id="IPR016181">
    <property type="entry name" value="Acyl_CoA_acyltransferase"/>
</dbReference>
<evidence type="ECO:0000313" key="2">
    <source>
        <dbReference type="EMBL" id="KPL82014.1"/>
    </source>
</evidence>
<keyword evidence="3" id="KW-1185">Reference proteome</keyword>
<dbReference type="PANTHER" id="PTHR43415">
    <property type="entry name" value="SPERMIDINE N(1)-ACETYLTRANSFERASE"/>
    <property type="match status" value="1"/>
</dbReference>
<accession>A0A0P6YI44</accession>
<dbReference type="AlphaFoldDB" id="A0A0P6YI44"/>
<reference evidence="2 3" key="1">
    <citation type="submission" date="2015-07" db="EMBL/GenBank/DDBJ databases">
        <title>Whole genome sequence of Thermanaerothrix daxensis DSM 23592.</title>
        <authorList>
            <person name="Hemp J."/>
            <person name="Ward L.M."/>
            <person name="Pace L.A."/>
            <person name="Fischer W.W."/>
        </authorList>
    </citation>
    <scope>NUCLEOTIDE SEQUENCE [LARGE SCALE GENOMIC DNA]</scope>
    <source>
        <strain evidence="2 3">GNS-1</strain>
    </source>
</reference>
<dbReference type="SUPFAM" id="SSF55729">
    <property type="entry name" value="Acyl-CoA N-acyltransferases (Nat)"/>
    <property type="match status" value="1"/>
</dbReference>
<comment type="caution">
    <text evidence="2">The sequence shown here is derived from an EMBL/GenBank/DDBJ whole genome shotgun (WGS) entry which is preliminary data.</text>
</comment>
<dbReference type="OrthoDB" id="9795206at2"/>
<feature type="domain" description="N-acetyltransferase" evidence="1">
    <location>
        <begin position="7"/>
        <end position="173"/>
    </location>
</feature>
<organism evidence="2 3">
    <name type="scientific">Thermanaerothrix daxensis</name>
    <dbReference type="NCBI Taxonomy" id="869279"/>
    <lineage>
        <taxon>Bacteria</taxon>
        <taxon>Bacillati</taxon>
        <taxon>Chloroflexota</taxon>
        <taxon>Anaerolineae</taxon>
        <taxon>Anaerolineales</taxon>
        <taxon>Anaerolineaceae</taxon>
        <taxon>Thermanaerothrix</taxon>
    </lineage>
</organism>
<dbReference type="GO" id="GO:0016747">
    <property type="term" value="F:acyltransferase activity, transferring groups other than amino-acyl groups"/>
    <property type="evidence" value="ECO:0007669"/>
    <property type="project" value="InterPro"/>
</dbReference>
<proteinExistence type="predicted"/>
<dbReference type="Pfam" id="PF13302">
    <property type="entry name" value="Acetyltransf_3"/>
    <property type="match status" value="1"/>
</dbReference>
<name>A0A0P6YI44_9CHLR</name>
<sequence length="180" mass="21057">MIIGNGIRLRAIEREDLPRFVTWLNDPDVRQGLSLVYPLSLAQEERWYEQMLQRPPAEQVLGIEVEVGGVWTLIGTCGLHNVDWVNRQAELGISIGEKAFWNRGYGRKAVILLLRFAFHTLNLNRVYLRVYETNPRAIRAYEHAGFVHEGRLRQARYQNGRYVDELIMSVLRSEWHEPEE</sequence>
<evidence type="ECO:0000313" key="3">
    <source>
        <dbReference type="Proteomes" id="UP000050544"/>
    </source>
</evidence>
<dbReference type="Proteomes" id="UP000050544">
    <property type="component" value="Unassembled WGS sequence"/>
</dbReference>
<dbReference type="STRING" id="869279.SE15_12835"/>
<dbReference type="Gene3D" id="3.40.630.30">
    <property type="match status" value="1"/>
</dbReference>
<dbReference type="PANTHER" id="PTHR43415:SF3">
    <property type="entry name" value="GNAT-FAMILY ACETYLTRANSFERASE"/>
    <property type="match status" value="1"/>
</dbReference>
<dbReference type="RefSeq" id="WP_054522530.1">
    <property type="nucleotide sequence ID" value="NZ_LGKO01000006.1"/>
</dbReference>
<protein>
    <recommendedName>
        <fullName evidence="1">N-acetyltransferase domain-containing protein</fullName>
    </recommendedName>
</protein>
<dbReference type="InterPro" id="IPR000182">
    <property type="entry name" value="GNAT_dom"/>
</dbReference>
<evidence type="ECO:0000259" key="1">
    <source>
        <dbReference type="PROSITE" id="PS51186"/>
    </source>
</evidence>